<protein>
    <submittedName>
        <fullName evidence="1">Peptidoglycan bridge formation glycyltransferase FemA/FemB family protein</fullName>
    </submittedName>
</protein>
<proteinExistence type="predicted"/>
<dbReference type="InterPro" id="IPR050644">
    <property type="entry name" value="PG_Glycine_Bridge_Synth"/>
</dbReference>
<comment type="caution">
    <text evidence="1">The sequence shown here is derived from an EMBL/GenBank/DDBJ whole genome shotgun (WGS) entry which is preliminary data.</text>
</comment>
<dbReference type="SUPFAM" id="SSF55729">
    <property type="entry name" value="Acyl-CoA N-acyltransferases (Nat)"/>
    <property type="match status" value="1"/>
</dbReference>
<evidence type="ECO:0000313" key="2">
    <source>
        <dbReference type="Proteomes" id="UP000668060"/>
    </source>
</evidence>
<dbReference type="PANTHER" id="PTHR36174">
    <property type="entry name" value="LIPID II:GLYCINE GLYCYLTRANSFERASE"/>
    <property type="match status" value="1"/>
</dbReference>
<sequence>MLINRNKKKYIKGIGISSAPPFRILGSSLNTINSKNDCSIYKYIDTFYKDQNIVWTISATASLKIIINLISKRKKDLPTLGIPAYYCNEVIDSIKELCHIKFYDISDPISSIINSSNKNQIDAILICNYFGESDNDTFKNNLKEIYKGIIIYDNAHLSIPNSNIKSENEFIIMSLYKHFPIREGGCLIYSKNLVLGHEINSYVYFLKNIYFTFKTLFQDIFFILKKIIINNSPYLSRIERLIQDPFKNSTNKKVTSKLRNHKISMLSELIIKSPICFYSKTYKENKKARKIVSNLLIWAGISNNDLILKEYGIEINLKEEYIHILEKLNQFGLPLLRWPQLNNKIKINKNLLINTLSLWNQKMYIICNSSIDEDKCGIIKKRIINNINYEINFIRINEYEYRSLKYQIDYSSYLQSESYLKSYSEKCYFYKIKLGGKIIGKFGICYKKKYNFNFYIINRMKIEKDYHSLKDYEIEIIYSKLIIFLKHEFKKGLLILLTIEKNSLDNKLKHYLRKLFKIRGYQTGIINLKNHEDVIKTKMKGRWRNALKKGLKLDLNIKSFKNKEDIFKIFDLYEEDKKKKNYDGINSSLLRKWFFNSSYDDVEFIAFQAYNQNSNSEILLGSIIVCLYENTATYLLAVNDSEKRVKNISNVLLWESIIFAKKKGCLFFDLGGIDQINNPGVSLFKLGLNPTLHEDANLSITIT</sequence>
<reference evidence="1" key="1">
    <citation type="journal article" date="2021" name="Front. Mar. Sci.">
        <title>Genomes of Diverse Isolates of Prochlorococcus High-Light-Adapted Clade II in the Western Pacific Ocean.</title>
        <authorList>
            <person name="Yan W."/>
            <person name="Feng X."/>
            <person name="Zhang W."/>
            <person name="Nawaz M.Z."/>
            <person name="Luo T."/>
            <person name="Zhang R."/>
            <person name="Jiao N."/>
        </authorList>
    </citation>
    <scope>NUCLEOTIDE SEQUENCE</scope>
    <source>
        <strain evidence="1">CUG1433</strain>
    </source>
</reference>
<dbReference type="AlphaFoldDB" id="A0A9D9BWP2"/>
<evidence type="ECO:0000313" key="1">
    <source>
        <dbReference type="EMBL" id="MBO6971815.1"/>
    </source>
</evidence>
<dbReference type="PANTHER" id="PTHR36174:SF1">
    <property type="entry name" value="LIPID II:GLYCINE GLYCYLTRANSFERASE"/>
    <property type="match status" value="1"/>
</dbReference>
<name>A0A9D9BWP2_PROMR</name>
<organism evidence="1 2">
    <name type="scientific">Prochlorococcus marinus CUG1433</name>
    <dbReference type="NCBI Taxonomy" id="2774506"/>
    <lineage>
        <taxon>Bacteria</taxon>
        <taxon>Bacillati</taxon>
        <taxon>Cyanobacteriota</taxon>
        <taxon>Cyanophyceae</taxon>
        <taxon>Synechococcales</taxon>
        <taxon>Prochlorococcaceae</taxon>
        <taxon>Prochlorococcus</taxon>
    </lineage>
</organism>
<gene>
    <name evidence="1" type="ORF">JJ842_07810</name>
</gene>
<dbReference type="InterPro" id="IPR016181">
    <property type="entry name" value="Acyl_CoA_acyltransferase"/>
</dbReference>
<dbReference type="Proteomes" id="UP000668060">
    <property type="component" value="Unassembled WGS sequence"/>
</dbReference>
<dbReference type="Gene3D" id="3.40.630.30">
    <property type="match status" value="1"/>
</dbReference>
<dbReference type="EMBL" id="JAEPLN010000001">
    <property type="protein sequence ID" value="MBO6971815.1"/>
    <property type="molecule type" value="Genomic_DNA"/>
</dbReference>
<accession>A0A9D9BWP2</accession>